<comment type="subcellular location">
    <subcellularLocation>
        <location evidence="1">Nucleus</location>
    </subcellularLocation>
</comment>
<dbReference type="InterPro" id="IPR029012">
    <property type="entry name" value="Helix_hairpin_bin_sf"/>
</dbReference>
<sequence>MARNEEKAQSMLYRFREAQAAELGLGKRRDRRPGFAGTVNTITEAEKWRRDILSEISRKISKIQDVSLTDYQVRDLNDDINKLMGQKYHWEKRIQELGGADYTRSAPKMLNYEGREVPGTRGYKYFGRARDLPGVRELFETATPESTARSRTEINRDIDADYYGYRDEENELLLEYEKALEKELIDKLFQVPDEEQTSAEEKGHKQVDESSVERKGTTTDIITDGGVVPSQKEVEAYLVQRRKQQLLDKYVSDDLKQSEEETKELTGQV</sequence>
<dbReference type="Gene3D" id="1.10.287.660">
    <property type="entry name" value="Helix hairpin bin"/>
    <property type="match status" value="1"/>
</dbReference>
<organism evidence="5 6">
    <name type="scientific">Helicostylum pulchrum</name>
    <dbReference type="NCBI Taxonomy" id="562976"/>
    <lineage>
        <taxon>Eukaryota</taxon>
        <taxon>Fungi</taxon>
        <taxon>Fungi incertae sedis</taxon>
        <taxon>Mucoromycota</taxon>
        <taxon>Mucoromycotina</taxon>
        <taxon>Mucoromycetes</taxon>
        <taxon>Mucorales</taxon>
        <taxon>Mucorineae</taxon>
        <taxon>Mucoraceae</taxon>
        <taxon>Helicostylum</taxon>
    </lineage>
</organism>
<protein>
    <recommendedName>
        <fullName evidence="7">Pre-mRNA-splicing factor ISY1</fullName>
    </recommendedName>
</protein>
<feature type="compositionally biased region" description="Basic and acidic residues" evidence="4">
    <location>
        <begin position="199"/>
        <end position="217"/>
    </location>
</feature>
<name>A0ABP9XLL2_9FUNG</name>
<dbReference type="PANTHER" id="PTHR13021">
    <property type="entry name" value="PRE-MRNA-SPLICING FACTOR ISY1"/>
    <property type="match status" value="1"/>
</dbReference>
<proteinExistence type="inferred from homology"/>
<dbReference type="SUPFAM" id="SSF140102">
    <property type="entry name" value="ISY1 domain-like"/>
    <property type="match status" value="1"/>
</dbReference>
<evidence type="ECO:0000256" key="4">
    <source>
        <dbReference type="SAM" id="MobiDB-lite"/>
    </source>
</evidence>
<evidence type="ECO:0000256" key="1">
    <source>
        <dbReference type="ARBA" id="ARBA00004123"/>
    </source>
</evidence>
<dbReference type="Proteomes" id="UP001476247">
    <property type="component" value="Unassembled WGS sequence"/>
</dbReference>
<dbReference type="EMBL" id="BAABUJ010000005">
    <property type="protein sequence ID" value="GAA5795649.1"/>
    <property type="molecule type" value="Genomic_DNA"/>
</dbReference>
<feature type="region of interest" description="Disordered" evidence="4">
    <location>
        <begin position="192"/>
        <end position="226"/>
    </location>
</feature>
<evidence type="ECO:0000256" key="3">
    <source>
        <dbReference type="ARBA" id="ARBA00023242"/>
    </source>
</evidence>
<evidence type="ECO:0000313" key="6">
    <source>
        <dbReference type="Proteomes" id="UP001476247"/>
    </source>
</evidence>
<dbReference type="InterPro" id="IPR009360">
    <property type="entry name" value="Isy1"/>
</dbReference>
<keyword evidence="6" id="KW-1185">Reference proteome</keyword>
<evidence type="ECO:0008006" key="7">
    <source>
        <dbReference type="Google" id="ProtNLM"/>
    </source>
</evidence>
<dbReference type="InterPro" id="IPR037200">
    <property type="entry name" value="Isy1_sf"/>
</dbReference>
<keyword evidence="3" id="KW-0539">Nucleus</keyword>
<gene>
    <name evidence="5" type="ORF">HPULCUR_001011</name>
</gene>
<comment type="caution">
    <text evidence="5">The sequence shown here is derived from an EMBL/GenBank/DDBJ whole genome shotgun (WGS) entry which is preliminary data.</text>
</comment>
<accession>A0ABP9XLL2</accession>
<dbReference type="Pfam" id="PF06246">
    <property type="entry name" value="Isy1"/>
    <property type="match status" value="1"/>
</dbReference>
<evidence type="ECO:0000313" key="5">
    <source>
        <dbReference type="EMBL" id="GAA5795649.1"/>
    </source>
</evidence>
<evidence type="ECO:0000256" key="2">
    <source>
        <dbReference type="ARBA" id="ARBA00007002"/>
    </source>
</evidence>
<comment type="similarity">
    <text evidence="2">Belongs to the ISY1 family.</text>
</comment>
<reference evidence="5 6" key="1">
    <citation type="submission" date="2024-04" db="EMBL/GenBank/DDBJ databases">
        <title>genome sequences of Mucor flavus KT1a and Helicostylum pulchrum KT1b strains isolation_sourced from the surface of a dry-aged beef.</title>
        <authorList>
            <person name="Toyotome T."/>
            <person name="Hosono M."/>
            <person name="Torimaru M."/>
            <person name="Fukuda K."/>
            <person name="Mikami N."/>
        </authorList>
    </citation>
    <scope>NUCLEOTIDE SEQUENCE [LARGE SCALE GENOMIC DNA]</scope>
    <source>
        <strain evidence="5 6">KT1b</strain>
    </source>
</reference>